<evidence type="ECO:0000256" key="1">
    <source>
        <dbReference type="ARBA" id="ARBA00022801"/>
    </source>
</evidence>
<dbReference type="InterPro" id="IPR049492">
    <property type="entry name" value="BD-FAE-like_dom"/>
</dbReference>
<dbReference type="EMBL" id="JBHLXJ010000013">
    <property type="protein sequence ID" value="MFC0350680.1"/>
    <property type="molecule type" value="Genomic_DNA"/>
</dbReference>
<keyword evidence="4" id="KW-1185">Reference proteome</keyword>
<dbReference type="PANTHER" id="PTHR48081:SF33">
    <property type="entry name" value="KYNURENINE FORMAMIDASE"/>
    <property type="match status" value="1"/>
</dbReference>
<comment type="caution">
    <text evidence="3">The sequence shown here is derived from an EMBL/GenBank/DDBJ whole genome shotgun (WGS) entry which is preliminary data.</text>
</comment>
<keyword evidence="1 3" id="KW-0378">Hydrolase</keyword>
<feature type="domain" description="BD-FAE-like" evidence="2">
    <location>
        <begin position="37"/>
        <end position="207"/>
    </location>
</feature>
<sequence length="252" mass="27061">MSEDLSILSRTAYPPDLTLSYGEHADQVADIRYGSKGSELALIVLIHGGFWKPEYDRTHAEAMSCALAEAGWTTLTIEYRRISGEPDVTLDDVKTALAQLPAQVQRHNGQILLIGHSAGGHLALWAAVQSTSVSPSLSLQGVLALAPAADLQMAHALNLGDGAVQRFLGQDPVHRPDVNPMCLPAPSVAVTIVQGEDDEIVPPKLAVAYCEAFPKTRLLRLSDCGHFALIDPATTAWEMVLSELRSLSTSTF</sequence>
<dbReference type="InterPro" id="IPR050300">
    <property type="entry name" value="GDXG_lipolytic_enzyme"/>
</dbReference>
<dbReference type="Pfam" id="PF20434">
    <property type="entry name" value="BD-FAE"/>
    <property type="match status" value="1"/>
</dbReference>
<evidence type="ECO:0000313" key="4">
    <source>
        <dbReference type="Proteomes" id="UP001589844"/>
    </source>
</evidence>
<dbReference type="SUPFAM" id="SSF53474">
    <property type="entry name" value="alpha/beta-Hydrolases"/>
    <property type="match status" value="1"/>
</dbReference>
<protein>
    <submittedName>
        <fullName evidence="3">Alpha/beta hydrolase</fullName>
    </submittedName>
</protein>
<dbReference type="RefSeq" id="WP_390213175.1">
    <property type="nucleotide sequence ID" value="NZ_JBHLXJ010000013.1"/>
</dbReference>
<dbReference type="GO" id="GO:0016787">
    <property type="term" value="F:hydrolase activity"/>
    <property type="evidence" value="ECO:0007669"/>
    <property type="project" value="UniProtKB-KW"/>
</dbReference>
<dbReference type="InterPro" id="IPR029058">
    <property type="entry name" value="AB_hydrolase_fold"/>
</dbReference>
<organism evidence="3 4">
    <name type="scientific">Undibacterium danionis</name>
    <dbReference type="NCBI Taxonomy" id="1812100"/>
    <lineage>
        <taxon>Bacteria</taxon>
        <taxon>Pseudomonadati</taxon>
        <taxon>Pseudomonadota</taxon>
        <taxon>Betaproteobacteria</taxon>
        <taxon>Burkholderiales</taxon>
        <taxon>Oxalobacteraceae</taxon>
        <taxon>Undibacterium</taxon>
    </lineage>
</organism>
<name>A0ABV6IFR6_9BURK</name>
<dbReference type="Gene3D" id="3.40.50.1820">
    <property type="entry name" value="alpha/beta hydrolase"/>
    <property type="match status" value="1"/>
</dbReference>
<accession>A0ABV6IFR6</accession>
<evidence type="ECO:0000259" key="2">
    <source>
        <dbReference type="Pfam" id="PF20434"/>
    </source>
</evidence>
<gene>
    <name evidence="3" type="ORF">ACFFJH_12725</name>
</gene>
<evidence type="ECO:0000313" key="3">
    <source>
        <dbReference type="EMBL" id="MFC0350680.1"/>
    </source>
</evidence>
<reference evidence="3 4" key="1">
    <citation type="submission" date="2024-09" db="EMBL/GenBank/DDBJ databases">
        <authorList>
            <person name="Sun Q."/>
            <person name="Mori K."/>
        </authorList>
    </citation>
    <scope>NUCLEOTIDE SEQUENCE [LARGE SCALE GENOMIC DNA]</scope>
    <source>
        <strain evidence="3 4">CCM 8677</strain>
    </source>
</reference>
<dbReference type="PANTHER" id="PTHR48081">
    <property type="entry name" value="AB HYDROLASE SUPERFAMILY PROTEIN C4A8.06C"/>
    <property type="match status" value="1"/>
</dbReference>
<dbReference type="Proteomes" id="UP001589844">
    <property type="component" value="Unassembled WGS sequence"/>
</dbReference>
<proteinExistence type="predicted"/>